<feature type="binding site" evidence="1">
    <location>
        <position position="179"/>
    </location>
    <ligand>
        <name>(6S)-NADPHX</name>
        <dbReference type="ChEBI" id="CHEBI:64076"/>
    </ligand>
</feature>
<feature type="binding site" evidence="1">
    <location>
        <position position="138"/>
    </location>
    <ligand>
        <name>K(+)</name>
        <dbReference type="ChEBI" id="CHEBI:29103"/>
    </ligand>
</feature>
<keyword evidence="1" id="KW-0547">Nucleotide-binding</keyword>
<comment type="function">
    <text evidence="1">Catalyzes the epimerization of the S- and R-forms of NAD(P)HX, a damaged form of NAD(P)H that is a result of enzymatic or heat-dependent hydration. This is a prerequisite for the S-specific NAD(P)H-hydrate dehydratase to allow the repair of both epimers of NAD(P)HX.</text>
</comment>
<dbReference type="PROSITE" id="PS51385">
    <property type="entry name" value="YJEF_N"/>
    <property type="match status" value="1"/>
</dbReference>
<keyword evidence="1" id="KW-0630">Potassium</keyword>
<dbReference type="Proteomes" id="UP000320235">
    <property type="component" value="Unassembled WGS sequence"/>
</dbReference>
<keyword evidence="1" id="KW-0413">Isomerase</keyword>
<keyword evidence="3" id="KW-0418">Kinase</keyword>
<dbReference type="InterPro" id="IPR004443">
    <property type="entry name" value="YjeF_N_dom"/>
</dbReference>
<comment type="catalytic activity">
    <reaction evidence="1">
        <text>(6R)-NADHX = (6S)-NADHX</text>
        <dbReference type="Rhea" id="RHEA:32215"/>
        <dbReference type="ChEBI" id="CHEBI:64074"/>
        <dbReference type="ChEBI" id="CHEBI:64075"/>
        <dbReference type="EC" id="5.1.99.6"/>
    </reaction>
</comment>
<dbReference type="GO" id="GO:0046872">
    <property type="term" value="F:metal ion binding"/>
    <property type="evidence" value="ECO:0007669"/>
    <property type="project" value="UniProtKB-KW"/>
</dbReference>
<dbReference type="Gene3D" id="3.40.50.10260">
    <property type="entry name" value="YjeF N-terminal domain"/>
    <property type="match status" value="1"/>
</dbReference>
<comment type="caution">
    <text evidence="3">The sequence shown here is derived from an EMBL/GenBank/DDBJ whole genome shotgun (WGS) entry which is preliminary data.</text>
</comment>
<dbReference type="EMBL" id="VFPE01000001">
    <property type="protein sequence ID" value="TQM34892.1"/>
    <property type="molecule type" value="Genomic_DNA"/>
</dbReference>
<feature type="binding site" evidence="1">
    <location>
        <position position="81"/>
    </location>
    <ligand>
        <name>K(+)</name>
        <dbReference type="ChEBI" id="CHEBI:29103"/>
    </ligand>
</feature>
<protein>
    <recommendedName>
        <fullName evidence="1">NAD(P)H-hydrate epimerase</fullName>
        <ecNumber evidence="1">5.1.99.6</ecNumber>
    </recommendedName>
    <alternativeName>
        <fullName evidence="1">NAD(P)HX epimerase</fullName>
    </alternativeName>
</protein>
<name>A0A543FM67_9MICO</name>
<feature type="binding site" evidence="1">
    <location>
        <position position="182"/>
    </location>
    <ligand>
        <name>K(+)</name>
        <dbReference type="ChEBI" id="CHEBI:29103"/>
    </ligand>
</feature>
<sequence length="253" mass="25799">MTVRVPTYSAEQVRAAERPLLDAGEPLMQRAAGALADVVRGELGGVPATPITSSIVLEPLLQDAPDRRRPRVLVLAGSGDNGGDALYAAAAVGGLADVDLLLVGSRFHERAFAAATASGARRVELPELRDARYALVLDGILGIGAARDSALHGIAREAVLSLRSLVHTRRGMPRVIAVDLPSGLHPDSGAADDAVLAASLTVTFGAVKAGLAAGRGPELAGELVLVDIGLSAGLDAVAPAGEVEVARVIDARD</sequence>
<keyword evidence="4" id="KW-1185">Reference proteome</keyword>
<keyword evidence="1" id="KW-0520">NAD</keyword>
<evidence type="ECO:0000313" key="3">
    <source>
        <dbReference type="EMBL" id="TQM34892.1"/>
    </source>
</evidence>
<dbReference type="HAMAP" id="MF_01966">
    <property type="entry name" value="NADHX_epimerase"/>
    <property type="match status" value="1"/>
</dbReference>
<feature type="domain" description="YjeF N-terminal" evidence="2">
    <location>
        <begin position="7"/>
        <end position="236"/>
    </location>
</feature>
<dbReference type="GO" id="GO:0000166">
    <property type="term" value="F:nucleotide binding"/>
    <property type="evidence" value="ECO:0007669"/>
    <property type="project" value="UniProtKB-KW"/>
</dbReference>
<evidence type="ECO:0000256" key="1">
    <source>
        <dbReference type="HAMAP-Rule" id="MF_01966"/>
    </source>
</evidence>
<keyword evidence="1" id="KW-0521">NADP</keyword>
<dbReference type="GO" id="GO:0016301">
    <property type="term" value="F:kinase activity"/>
    <property type="evidence" value="ECO:0007669"/>
    <property type="project" value="UniProtKB-KW"/>
</dbReference>
<keyword evidence="1" id="KW-0479">Metal-binding</keyword>
<evidence type="ECO:0000313" key="4">
    <source>
        <dbReference type="Proteomes" id="UP000320235"/>
    </source>
</evidence>
<accession>A0A543FM67</accession>
<dbReference type="AlphaFoldDB" id="A0A543FM67"/>
<comment type="similarity">
    <text evidence="1">Belongs to the NnrE/AIBP family.</text>
</comment>
<gene>
    <name evidence="1" type="primary">nnrE</name>
    <name evidence="3" type="ORF">FB391_1187</name>
</gene>
<dbReference type="GO" id="GO:0052856">
    <property type="term" value="F:NAD(P)HX epimerase activity"/>
    <property type="evidence" value="ECO:0007669"/>
    <property type="project" value="UniProtKB-UniRule"/>
</dbReference>
<reference evidence="3 4" key="1">
    <citation type="submission" date="2019-06" db="EMBL/GenBank/DDBJ databases">
        <title>Sequencing the genomes of 1000 actinobacteria strains.</title>
        <authorList>
            <person name="Klenk H.-P."/>
        </authorList>
    </citation>
    <scope>NUCLEOTIDE SEQUENCE [LARGE SCALE GENOMIC DNA]</scope>
    <source>
        <strain evidence="3 4">DSM 105492</strain>
    </source>
</reference>
<dbReference type="Pfam" id="PF03853">
    <property type="entry name" value="YjeF_N"/>
    <property type="match status" value="1"/>
</dbReference>
<organism evidence="3 4">
    <name type="scientific">Microbacterium kyungheense</name>
    <dbReference type="NCBI Taxonomy" id="1263636"/>
    <lineage>
        <taxon>Bacteria</taxon>
        <taxon>Bacillati</taxon>
        <taxon>Actinomycetota</taxon>
        <taxon>Actinomycetes</taxon>
        <taxon>Micrococcales</taxon>
        <taxon>Microbacteriaceae</taxon>
        <taxon>Microbacterium</taxon>
    </lineage>
</organism>
<feature type="binding site" evidence="1">
    <location>
        <begin position="80"/>
        <end position="84"/>
    </location>
    <ligand>
        <name>(6S)-NADPHX</name>
        <dbReference type="ChEBI" id="CHEBI:64076"/>
    </ligand>
</feature>
<comment type="catalytic activity">
    <reaction evidence="1">
        <text>(6R)-NADPHX = (6S)-NADPHX</text>
        <dbReference type="Rhea" id="RHEA:32227"/>
        <dbReference type="ChEBI" id="CHEBI:64076"/>
        <dbReference type="ChEBI" id="CHEBI:64077"/>
        <dbReference type="EC" id="5.1.99.6"/>
    </reaction>
</comment>
<dbReference type="RefSeq" id="WP_141893455.1">
    <property type="nucleotide sequence ID" value="NZ_BAABLH010000005.1"/>
</dbReference>
<keyword evidence="3" id="KW-0808">Transferase</keyword>
<dbReference type="EC" id="5.1.99.6" evidence="1"/>
<proteinExistence type="inferred from homology"/>
<dbReference type="SUPFAM" id="SSF64153">
    <property type="entry name" value="YjeF N-terminal domain-like"/>
    <property type="match status" value="1"/>
</dbReference>
<dbReference type="OrthoDB" id="9806925at2"/>
<evidence type="ECO:0000259" key="2">
    <source>
        <dbReference type="PROSITE" id="PS51385"/>
    </source>
</evidence>
<dbReference type="InterPro" id="IPR036652">
    <property type="entry name" value="YjeF_N_dom_sf"/>
</dbReference>
<comment type="caution">
    <text evidence="1">Lacks conserved residue(s) required for the propagation of feature annotation.</text>
</comment>
<comment type="cofactor">
    <cofactor evidence="1">
        <name>K(+)</name>
        <dbReference type="ChEBI" id="CHEBI:29103"/>
    </cofactor>
    <text evidence="1">Binds 1 potassium ion per subunit.</text>
</comment>